<dbReference type="EMBL" id="JACSNV010000012">
    <property type="protein sequence ID" value="MBM6878346.1"/>
    <property type="molecule type" value="Genomic_DNA"/>
</dbReference>
<keyword evidence="2" id="KW-1185">Reference proteome</keyword>
<dbReference type="RefSeq" id="WP_205134097.1">
    <property type="nucleotide sequence ID" value="NZ_JACSNT010000012.1"/>
</dbReference>
<reference evidence="1 2" key="1">
    <citation type="journal article" date="2021" name="Sci. Rep.">
        <title>The distribution of antibiotic resistance genes in chicken gut microbiota commensals.</title>
        <authorList>
            <person name="Juricova H."/>
            <person name="Matiasovicova J."/>
            <person name="Kubasova T."/>
            <person name="Cejkova D."/>
            <person name="Rychlik I."/>
        </authorList>
    </citation>
    <scope>NUCLEOTIDE SEQUENCE [LARGE SCALE GENOMIC DNA]</scope>
    <source>
        <strain evidence="1 2">An431b</strain>
    </source>
</reference>
<dbReference type="NCBIfam" id="NF005679">
    <property type="entry name" value="PRK07475.1"/>
    <property type="match status" value="1"/>
</dbReference>
<evidence type="ECO:0000313" key="2">
    <source>
        <dbReference type="Proteomes" id="UP000729290"/>
    </source>
</evidence>
<comment type="caution">
    <text evidence="1">The sequence shown here is derived from an EMBL/GenBank/DDBJ whole genome shotgun (WGS) entry which is preliminary data.</text>
</comment>
<dbReference type="Proteomes" id="UP000729290">
    <property type="component" value="Unassembled WGS sequence"/>
</dbReference>
<name>A0ABS2GA25_9FIRM</name>
<dbReference type="Gene3D" id="3.40.50.1860">
    <property type="match status" value="2"/>
</dbReference>
<sequence length="255" mass="28347">MENGYSSVRNLGDIKKKYTVPDLRYIAGHSIGIIAVDLKYPKLPGNVANATTYDFPVLYKKVEFKIEQLFEGDPALKETIINAAKELEKEGVRAVVGACGFFANFQQDVADALEIPAFLSSMVQLPMIKIGLKKGRKIGIITASGGNITEKMLRDMGVAPEDVYVEDIGGLDGFKTIRYEYEYLDNESIAETVVGAAEKLVREHDDVGAILLECSDIPPYAYMVQDAVNLPVFDFITMINWAHYATTQKPYYGYF</sequence>
<evidence type="ECO:0000313" key="1">
    <source>
        <dbReference type="EMBL" id="MBM6878346.1"/>
    </source>
</evidence>
<proteinExistence type="predicted"/>
<organism evidence="1 2">
    <name type="scientific">Anaerotignum lactatifermentans</name>
    <dbReference type="NCBI Taxonomy" id="160404"/>
    <lineage>
        <taxon>Bacteria</taxon>
        <taxon>Bacillati</taxon>
        <taxon>Bacillota</taxon>
        <taxon>Clostridia</taxon>
        <taxon>Lachnospirales</taxon>
        <taxon>Anaerotignaceae</taxon>
        <taxon>Anaerotignum</taxon>
    </lineage>
</organism>
<gene>
    <name evidence="1" type="ORF">H9X83_09280</name>
</gene>
<accession>A0ABS2GA25</accession>
<dbReference type="InterPro" id="IPR001920">
    <property type="entry name" value="Asp/Glu_race"/>
</dbReference>
<dbReference type="InterPro" id="IPR015942">
    <property type="entry name" value="Asp/Glu/hydantoin_racemase"/>
</dbReference>
<dbReference type="Pfam" id="PF01177">
    <property type="entry name" value="Asp_Glu_race"/>
    <property type="match status" value="1"/>
</dbReference>
<protein>
    <submittedName>
        <fullName evidence="1">Aspartate/glutamate racemase family protein</fullName>
    </submittedName>
</protein>